<dbReference type="Pfam" id="PF23664">
    <property type="entry name" value="Ig_Pom152"/>
    <property type="match status" value="2"/>
</dbReference>
<evidence type="ECO:0000259" key="3">
    <source>
        <dbReference type="Pfam" id="PF24097"/>
    </source>
</evidence>
<evidence type="ECO:0000259" key="4">
    <source>
        <dbReference type="Pfam" id="PF24312"/>
    </source>
</evidence>
<dbReference type="Proteomes" id="UP000696485">
    <property type="component" value="Unassembled WGS sequence"/>
</dbReference>
<dbReference type="InterPro" id="IPR056544">
    <property type="entry name" value="Ig_POM152"/>
</dbReference>
<dbReference type="InterPro" id="IPR056543">
    <property type="entry name" value="Ig-like_POM152_9th"/>
</dbReference>
<evidence type="ECO:0000259" key="6">
    <source>
        <dbReference type="Pfam" id="PF24527"/>
    </source>
</evidence>
<keyword evidence="1" id="KW-1133">Transmembrane helix</keyword>
<keyword evidence="8" id="KW-1185">Reference proteome</keyword>
<dbReference type="Pfam" id="PF24312">
    <property type="entry name" value="Ig-like_POM152"/>
    <property type="match status" value="2"/>
</dbReference>
<keyword evidence="1" id="KW-0812">Transmembrane</keyword>
<feature type="transmembrane region" description="Helical" evidence="1">
    <location>
        <begin position="62"/>
        <end position="83"/>
    </location>
</feature>
<reference evidence="7" key="1">
    <citation type="journal article" date="2020" name="Fungal Divers.">
        <title>Resolving the Mortierellaceae phylogeny through synthesis of multi-gene phylogenetics and phylogenomics.</title>
        <authorList>
            <person name="Vandepol N."/>
            <person name="Liber J."/>
            <person name="Desiro A."/>
            <person name="Na H."/>
            <person name="Kennedy M."/>
            <person name="Barry K."/>
            <person name="Grigoriev I.V."/>
            <person name="Miller A.N."/>
            <person name="O'Donnell K."/>
            <person name="Stajich J.E."/>
            <person name="Bonito G."/>
        </authorList>
    </citation>
    <scope>NUCLEOTIDE SEQUENCE</scope>
    <source>
        <strain evidence="7">NVP1</strain>
    </source>
</reference>
<feature type="domain" description="Nucleoporin POM152 immunoglobulin-like" evidence="2">
    <location>
        <begin position="515"/>
        <end position="616"/>
    </location>
</feature>
<dbReference type="InterPro" id="IPR037701">
    <property type="entry name" value="Pom152"/>
</dbReference>
<dbReference type="InterPro" id="IPR056542">
    <property type="entry name" value="Ig-like_POM152_1st"/>
</dbReference>
<gene>
    <name evidence="7" type="ORF">BG006_008261</name>
</gene>
<dbReference type="InterPro" id="IPR056541">
    <property type="entry name" value="Ig-like_POM152"/>
</dbReference>
<evidence type="ECO:0000259" key="5">
    <source>
        <dbReference type="Pfam" id="PF24519"/>
    </source>
</evidence>
<feature type="domain" description="Nucleoporin POM152 N-terminal transmembrane" evidence="3">
    <location>
        <begin position="31"/>
        <end position="114"/>
    </location>
</feature>
<sequence length="1242" mass="137993">MSNPVALKASTGSRPKNAFTSNSRIPLDYCDGPTQRMYAASSFALLQACKIYYYFQMTQSDYAAGFFGFILWLLLDVLFISTIHYLRIPWLELPALRLIIAFLTLTIFNFVLFTMREVPFGTLAQSSTSILWTFVPSFSRREASYHADQDAHLLGRHTVLITPYSSAVMNPEDQCFCIPVANLPVIEQPEIPIIFNGSDPYAIEYTITSFETGTTTTHKATGPFKESSSVFKKARSGQDGVSVYTLQATLPGAYKLQKLLDKEGVDIRFFKGKEVFVVGCPEARIDHHKVSLDRCAGKGDVDVPIVVQGLPPWRVTYKRQSKLGTQELLIEEEPAGYSSPFLKGWSPPAKQDYSWAKQHEMNLSAHLGLGTPGDYSFQVTKIKDGCGNVIDLQGLVSRGLREPEIRHVKVRSRPLVTMKCDPRKPIKIVTLGDSPKAKIDLDIKNGEGPFHVGFVYQKNDIEQPEPMKDVVIPKGQESAFITANRPGLYTLAHIKDDHCEGEVQLPRDCTVSVATLPTVEISTTTIEDQCVGAIGVSIAATFTGEGPWKVCYDVYRNDQLDRANVCQGSDKPRLTLKMTPELSGAFKYKFKSVSDKNYKAIKINLPPVFQNIHPQPSASFTEKQSGIRACKGSTKRLGVQLVGNGPWDIRYQVIHKGQSRVFTENNIVSKTTNITLPAFENEGTYSVDLESVTDRSNGCTKALSVSDVVIEVSNGPPTVSFQCEAPVEFPEGGSVDIPIHLTGGAPWYLTYGIEGQDSYSAVKSDSRNALVTVSKAGTYELRSVKDSFCKGNVVEQAYKCVVVQSERPTMNLKIDSIRFRGGPRGDVPEDEISPSEKISREGDHFVLPPVCQDADRSLEFRLTGKEPFELRYKTVFKPAKGGKDVVTERKEVAYHSTMRLPVITDQPGTVFYHLETLSDSIYKDVKVQHEKHAVVFRHVIRTPPKALIHESTKKQQFCKNEVAGVTDKIAIKIEDGAGPYTLAIEVRILDVPEKVYMHDVVPNKHGIYEWTLPAKFADVGVYGVSVLRVSDSNGCSSSNDDKHSSVEFEILDTPTIAPLRSVRDGCVGDKIEFSLQGESPPFKVYYSLDKSKHESTLDSHSNKFSYLATKPGVLRISRVCQTIGRKQCCTQPPEELSAQIWDLPTAKIAGGSNLITNLRDGDRAEIEVTFEGEAPFSFGYVRREAHFDPKQPDHVGGHAEKILEKKKLSGIHDKKYSFFAAAEGTFELTFIRDKHCQVGREQ</sequence>
<dbReference type="Pfam" id="PF24527">
    <property type="entry name" value="Ig-like_Pom152_9"/>
    <property type="match status" value="1"/>
</dbReference>
<dbReference type="EMBL" id="JAAAUY010000550">
    <property type="protein sequence ID" value="KAF9328594.1"/>
    <property type="molecule type" value="Genomic_DNA"/>
</dbReference>
<accession>A0A9P5SIM4</accession>
<name>A0A9P5SIM4_9FUNG</name>
<proteinExistence type="predicted"/>
<feature type="domain" description="Nucleoporin POM152 Ig-like" evidence="4">
    <location>
        <begin position="717"/>
        <end position="797"/>
    </location>
</feature>
<dbReference type="AlphaFoldDB" id="A0A9P5SIM4"/>
<feature type="domain" description="Nucleoporin POM152 Ig-like" evidence="4">
    <location>
        <begin position="418"/>
        <end position="509"/>
    </location>
</feature>
<evidence type="ECO:0000256" key="1">
    <source>
        <dbReference type="SAM" id="Phobius"/>
    </source>
</evidence>
<dbReference type="Pfam" id="PF24097">
    <property type="entry name" value="TMD_POM152"/>
    <property type="match status" value="1"/>
</dbReference>
<evidence type="ECO:0000313" key="8">
    <source>
        <dbReference type="Proteomes" id="UP000696485"/>
    </source>
</evidence>
<organism evidence="7 8">
    <name type="scientific">Podila minutissima</name>
    <dbReference type="NCBI Taxonomy" id="64525"/>
    <lineage>
        <taxon>Eukaryota</taxon>
        <taxon>Fungi</taxon>
        <taxon>Fungi incertae sedis</taxon>
        <taxon>Mucoromycota</taxon>
        <taxon>Mortierellomycotina</taxon>
        <taxon>Mortierellomycetes</taxon>
        <taxon>Mortierellales</taxon>
        <taxon>Mortierellaceae</taxon>
        <taxon>Podila</taxon>
    </lineage>
</organism>
<dbReference type="InterPro" id="IPR056540">
    <property type="entry name" value="TMD_POM152"/>
</dbReference>
<evidence type="ECO:0008006" key="9">
    <source>
        <dbReference type="Google" id="ProtNLM"/>
    </source>
</evidence>
<keyword evidence="1" id="KW-0472">Membrane</keyword>
<feature type="domain" description="Nucleoporin POM152 immunoglobulin-like" evidence="2">
    <location>
        <begin position="857"/>
        <end position="934"/>
    </location>
</feature>
<dbReference type="PANTHER" id="PTHR28206">
    <property type="entry name" value="NUCLEOPORIN POM152"/>
    <property type="match status" value="1"/>
</dbReference>
<protein>
    <recommendedName>
        <fullName evidence="9">Nucleoporin Pom152</fullName>
    </recommendedName>
</protein>
<dbReference type="GO" id="GO:0006999">
    <property type="term" value="P:nuclear pore organization"/>
    <property type="evidence" value="ECO:0007669"/>
    <property type="project" value="TreeGrafter"/>
</dbReference>
<comment type="caution">
    <text evidence="7">The sequence shown here is derived from an EMBL/GenBank/DDBJ whole genome shotgun (WGS) entry which is preliminary data.</text>
</comment>
<dbReference type="GO" id="GO:0070762">
    <property type="term" value="C:nuclear pore transmembrane ring"/>
    <property type="evidence" value="ECO:0007669"/>
    <property type="project" value="TreeGrafter"/>
</dbReference>
<evidence type="ECO:0000313" key="7">
    <source>
        <dbReference type="EMBL" id="KAF9328594.1"/>
    </source>
</evidence>
<feature type="domain" description="Nucleoporin POM152 first Ig-like" evidence="5">
    <location>
        <begin position="166"/>
        <end position="277"/>
    </location>
</feature>
<dbReference type="Pfam" id="PF24519">
    <property type="entry name" value="Ig-like_Pom152_1"/>
    <property type="match status" value="1"/>
</dbReference>
<dbReference type="PANTHER" id="PTHR28206:SF1">
    <property type="entry name" value="NUCLEOPORIN POM152"/>
    <property type="match status" value="1"/>
</dbReference>
<feature type="domain" description="Nucleoporin POM152 ninth Ig-like" evidence="6">
    <location>
        <begin position="1054"/>
        <end position="1122"/>
    </location>
</feature>
<dbReference type="GO" id="GO:0017056">
    <property type="term" value="F:structural constituent of nuclear pore"/>
    <property type="evidence" value="ECO:0007669"/>
    <property type="project" value="InterPro"/>
</dbReference>
<evidence type="ECO:0000259" key="2">
    <source>
        <dbReference type="Pfam" id="PF23664"/>
    </source>
</evidence>
<dbReference type="GO" id="GO:0006606">
    <property type="term" value="P:protein import into nucleus"/>
    <property type="evidence" value="ECO:0007669"/>
    <property type="project" value="TreeGrafter"/>
</dbReference>
<feature type="transmembrane region" description="Helical" evidence="1">
    <location>
        <begin position="95"/>
        <end position="115"/>
    </location>
</feature>